<dbReference type="InterPro" id="IPR014347">
    <property type="entry name" value="Tautomerase/MIF_sf"/>
</dbReference>
<reference evidence="1" key="1">
    <citation type="submission" date="2015-07" db="EMBL/GenBank/DDBJ databases">
        <title>Adaptation to a free-living lifestyle via gene acquisitions in the diplomonad Trepomonas sp. PC1.</title>
        <authorList>
            <person name="Xu F."/>
            <person name="Jerlstrom-Hultqvist J."/>
            <person name="Kolisko M."/>
            <person name="Simpson A.G.B."/>
            <person name="Roger A.J."/>
            <person name="Svard S.G."/>
            <person name="Andersson J.O."/>
        </authorList>
    </citation>
    <scope>NUCLEOTIDE SEQUENCE</scope>
    <source>
        <strain evidence="1">PC1</strain>
    </source>
</reference>
<name>A0A146KHS5_9EUKA</name>
<evidence type="ECO:0000313" key="1">
    <source>
        <dbReference type="EMBL" id="JAP96213.1"/>
    </source>
</evidence>
<proteinExistence type="predicted"/>
<dbReference type="Gene3D" id="3.30.429.10">
    <property type="entry name" value="Macrophage Migration Inhibitory Factor"/>
    <property type="match status" value="1"/>
</dbReference>
<feature type="non-terminal residue" evidence="1">
    <location>
        <position position="1"/>
    </location>
</feature>
<protein>
    <submittedName>
        <fullName evidence="1">Macrophage migration inhibitory factor family protein</fullName>
    </submittedName>
</protein>
<accession>A0A146KHS5</accession>
<organism evidence="1">
    <name type="scientific">Trepomonas sp. PC1</name>
    <dbReference type="NCBI Taxonomy" id="1076344"/>
    <lineage>
        <taxon>Eukaryota</taxon>
        <taxon>Metamonada</taxon>
        <taxon>Diplomonadida</taxon>
        <taxon>Hexamitidae</taxon>
        <taxon>Hexamitinae</taxon>
        <taxon>Trepomonas</taxon>
    </lineage>
</organism>
<sequence>WTNLDLPNLKQYIQQIIADSTGRQEATVMSTVNKLDSFKFGVFDSGIFIQIFYVGNDDEYRTQKVLQYVVEKLYQKYSINKLSVYVVFTISDRNNVCINGTLM</sequence>
<dbReference type="EMBL" id="GDID01000393">
    <property type="protein sequence ID" value="JAP96213.1"/>
    <property type="molecule type" value="Transcribed_RNA"/>
</dbReference>
<gene>
    <name evidence="1" type="ORF">TPC1_10524</name>
</gene>
<dbReference type="SUPFAM" id="SSF55331">
    <property type="entry name" value="Tautomerase/MIF"/>
    <property type="match status" value="1"/>
</dbReference>
<dbReference type="AlphaFoldDB" id="A0A146KHS5"/>